<dbReference type="InterPro" id="IPR042208">
    <property type="entry name" value="D-ser_dehydrat-like_sf"/>
</dbReference>
<dbReference type="SMART" id="SM01119">
    <property type="entry name" value="D-ser_dehydrat"/>
    <property type="match status" value="1"/>
</dbReference>
<dbReference type="InterPro" id="IPR001608">
    <property type="entry name" value="Ala_racemase_N"/>
</dbReference>
<name>E4XII6_OIKDI</name>
<evidence type="ECO:0000313" key="5">
    <source>
        <dbReference type="Proteomes" id="UP000001307"/>
    </source>
</evidence>
<comment type="similarity">
    <text evidence="1">Belongs to the DSD1 family.</text>
</comment>
<reference evidence="4" key="1">
    <citation type="journal article" date="2010" name="Science">
        <title>Plasticity of animal genome architecture unmasked by rapid evolution of a pelagic tunicate.</title>
        <authorList>
            <person name="Denoeud F."/>
            <person name="Henriet S."/>
            <person name="Mungpakdee S."/>
            <person name="Aury J.M."/>
            <person name="Da Silva C."/>
            <person name="Brinkmann H."/>
            <person name="Mikhaleva J."/>
            <person name="Olsen L.C."/>
            <person name="Jubin C."/>
            <person name="Canestro C."/>
            <person name="Bouquet J.M."/>
            <person name="Danks G."/>
            <person name="Poulain J."/>
            <person name="Campsteijn C."/>
            <person name="Adamski M."/>
            <person name="Cross I."/>
            <person name="Yadetie F."/>
            <person name="Muffato M."/>
            <person name="Louis A."/>
            <person name="Butcher S."/>
            <person name="Tsagkogeorga G."/>
            <person name="Konrad A."/>
            <person name="Singh S."/>
            <person name="Jensen M.F."/>
            <person name="Cong E.H."/>
            <person name="Eikeseth-Otteraa H."/>
            <person name="Noel B."/>
            <person name="Anthouard V."/>
            <person name="Porcel B.M."/>
            <person name="Kachouri-Lafond R."/>
            <person name="Nishino A."/>
            <person name="Ugolini M."/>
            <person name="Chourrout P."/>
            <person name="Nishida H."/>
            <person name="Aasland R."/>
            <person name="Huzurbazar S."/>
            <person name="Westhof E."/>
            <person name="Delsuc F."/>
            <person name="Lehrach H."/>
            <person name="Reinhardt R."/>
            <person name="Weissenbach J."/>
            <person name="Roy S.W."/>
            <person name="Artiguenave F."/>
            <person name="Postlethwait J.H."/>
            <person name="Manak J.R."/>
            <person name="Thompson E.M."/>
            <person name="Jaillon O."/>
            <person name="Du Pasquier L."/>
            <person name="Boudinot P."/>
            <person name="Liberles D.A."/>
            <person name="Volff J.N."/>
            <person name="Philippe H."/>
            <person name="Lenhard B."/>
            <person name="Roest Crollius H."/>
            <person name="Wincker P."/>
            <person name="Chourrout D."/>
        </authorList>
    </citation>
    <scope>NUCLEOTIDE SEQUENCE [LARGE SCALE GENOMIC DNA]</scope>
</reference>
<dbReference type="InterPro" id="IPR026956">
    <property type="entry name" value="D-ser_dehydrat-like_dom"/>
</dbReference>
<dbReference type="OrthoDB" id="20198at2759"/>
<sequence>MIETAKELEVYLRPHMKTHKTLEIGEMMAPSKSKISVSTLAELEFFADGGFDDILLAIPITKDKLTRLKFVHERKNISILINTVEAIDILDSSDRPFNVLIEVSTGYERTGIYVEEYQKIAKILEKLLASPNRLTFKGLYNHCGHTYLGEKERDETKRTKIEAMNRETVSKLVELRDYLERQFESSAPIFIGTGSTPGCGYPVDEFKQLDELHPGNYCFYDYCQETLGSCRTTDIAAFVLSRVNSVFEDYIVIDAGFLAISKDSPELNFGKVLAPNDDMFITGMSQEAGKLKMKSEETDLRTRFKVGDYVKIAPAHSCFTAALHPEFALFENGKFIKKISPCRGW</sequence>
<dbReference type="Proteomes" id="UP000001307">
    <property type="component" value="Unassembled WGS sequence"/>
</dbReference>
<evidence type="ECO:0000256" key="2">
    <source>
        <dbReference type="ARBA" id="ARBA00023239"/>
    </source>
</evidence>
<proteinExistence type="inferred from homology"/>
<feature type="domain" description="D-serine dehydratase-like" evidence="3">
    <location>
        <begin position="236"/>
        <end position="331"/>
    </location>
</feature>
<evidence type="ECO:0000313" key="4">
    <source>
        <dbReference type="EMBL" id="CBY10387.1"/>
    </source>
</evidence>
<dbReference type="PANTHER" id="PTHR28004:SF2">
    <property type="entry name" value="D-SERINE DEHYDRATASE"/>
    <property type="match status" value="1"/>
</dbReference>
<dbReference type="Gene3D" id="2.40.37.20">
    <property type="entry name" value="D-serine dehydratase-like domain"/>
    <property type="match status" value="1"/>
</dbReference>
<dbReference type="InParanoid" id="E4XII6"/>
<accession>E4XII6</accession>
<protein>
    <recommendedName>
        <fullName evidence="3">D-serine dehydratase-like domain-containing protein</fullName>
    </recommendedName>
</protein>
<keyword evidence="5" id="KW-1185">Reference proteome</keyword>
<dbReference type="GO" id="GO:0008721">
    <property type="term" value="F:D-serine ammonia-lyase activity"/>
    <property type="evidence" value="ECO:0007669"/>
    <property type="project" value="TreeGrafter"/>
</dbReference>
<dbReference type="Pfam" id="PF14031">
    <property type="entry name" value="D-ser_dehydrat"/>
    <property type="match status" value="1"/>
</dbReference>
<dbReference type="PANTHER" id="PTHR28004">
    <property type="entry name" value="ZGC:162816-RELATED"/>
    <property type="match status" value="1"/>
</dbReference>
<keyword evidence="2" id="KW-0456">Lyase</keyword>
<dbReference type="EMBL" id="FN653055">
    <property type="protein sequence ID" value="CBY10387.1"/>
    <property type="molecule type" value="Genomic_DNA"/>
</dbReference>
<evidence type="ECO:0000256" key="1">
    <source>
        <dbReference type="ARBA" id="ARBA00005323"/>
    </source>
</evidence>
<dbReference type="Gene3D" id="3.20.20.10">
    <property type="entry name" value="Alanine racemase"/>
    <property type="match status" value="1"/>
</dbReference>
<dbReference type="InterPro" id="IPR051466">
    <property type="entry name" value="D-amino_acid_metab_enzyme"/>
</dbReference>
<dbReference type="Pfam" id="PF01168">
    <property type="entry name" value="Ala_racemase_N"/>
    <property type="match status" value="1"/>
</dbReference>
<dbReference type="AlphaFoldDB" id="E4XII6"/>
<evidence type="ECO:0000259" key="3">
    <source>
        <dbReference type="SMART" id="SM01119"/>
    </source>
</evidence>
<organism evidence="4">
    <name type="scientific">Oikopleura dioica</name>
    <name type="common">Tunicate</name>
    <dbReference type="NCBI Taxonomy" id="34765"/>
    <lineage>
        <taxon>Eukaryota</taxon>
        <taxon>Metazoa</taxon>
        <taxon>Chordata</taxon>
        <taxon>Tunicata</taxon>
        <taxon>Appendicularia</taxon>
        <taxon>Copelata</taxon>
        <taxon>Oikopleuridae</taxon>
        <taxon>Oikopleura</taxon>
    </lineage>
</organism>
<dbReference type="InterPro" id="IPR029066">
    <property type="entry name" value="PLP-binding_barrel"/>
</dbReference>
<dbReference type="SUPFAM" id="SSF51419">
    <property type="entry name" value="PLP-binding barrel"/>
    <property type="match status" value="1"/>
</dbReference>
<gene>
    <name evidence="4" type="ORF">GSOID_T00012409001</name>
</gene>
<dbReference type="GO" id="GO:0036088">
    <property type="term" value="P:D-serine catabolic process"/>
    <property type="evidence" value="ECO:0007669"/>
    <property type="project" value="TreeGrafter"/>
</dbReference>